<feature type="transmembrane region" description="Helical" evidence="1">
    <location>
        <begin position="335"/>
        <end position="353"/>
    </location>
</feature>
<dbReference type="AlphaFoldDB" id="A0A2M7QEI3"/>
<proteinExistence type="predicted"/>
<feature type="transmembrane region" description="Helical" evidence="1">
    <location>
        <begin position="555"/>
        <end position="575"/>
    </location>
</feature>
<comment type="caution">
    <text evidence="2">The sequence shown here is derived from an EMBL/GenBank/DDBJ whole genome shotgun (WGS) entry which is preliminary data.</text>
</comment>
<feature type="transmembrane region" description="Helical" evidence="1">
    <location>
        <begin position="405"/>
        <end position="422"/>
    </location>
</feature>
<feature type="transmembrane region" description="Helical" evidence="1">
    <location>
        <begin position="499"/>
        <end position="517"/>
    </location>
</feature>
<dbReference type="Proteomes" id="UP000230108">
    <property type="component" value="Unassembled WGS sequence"/>
</dbReference>
<feature type="transmembrane region" description="Helical" evidence="1">
    <location>
        <begin position="268"/>
        <end position="285"/>
    </location>
</feature>
<protein>
    <recommendedName>
        <fullName evidence="4">Glycosyltransferase RgtA/B/C/D-like domain-containing protein</fullName>
    </recommendedName>
</protein>
<evidence type="ECO:0000313" key="3">
    <source>
        <dbReference type="Proteomes" id="UP000230108"/>
    </source>
</evidence>
<feature type="transmembrane region" description="Helical" evidence="1">
    <location>
        <begin position="291"/>
        <end position="323"/>
    </location>
</feature>
<feature type="transmembrane region" description="Helical" evidence="1">
    <location>
        <begin position="529"/>
        <end position="548"/>
    </location>
</feature>
<accession>A0A2M7QEI3</accession>
<dbReference type="EMBL" id="PFLF01000036">
    <property type="protein sequence ID" value="PIY69300.1"/>
    <property type="molecule type" value="Genomic_DNA"/>
</dbReference>
<gene>
    <name evidence="2" type="ORF">COY90_01420</name>
</gene>
<feature type="transmembrane region" description="Helical" evidence="1">
    <location>
        <begin position="475"/>
        <end position="492"/>
    </location>
</feature>
<keyword evidence="1" id="KW-0812">Transmembrane</keyword>
<keyword evidence="1" id="KW-1133">Transmembrane helix</keyword>
<name>A0A2M7QEI3_9BACT</name>
<reference evidence="3" key="1">
    <citation type="submission" date="2017-09" db="EMBL/GenBank/DDBJ databases">
        <title>Depth-based differentiation of microbial function through sediment-hosted aquifers and enrichment of novel symbionts in the deep terrestrial subsurface.</title>
        <authorList>
            <person name="Probst A.J."/>
            <person name="Ladd B."/>
            <person name="Jarett J.K."/>
            <person name="Geller-Mcgrath D.E."/>
            <person name="Sieber C.M.K."/>
            <person name="Emerson J.B."/>
            <person name="Anantharaman K."/>
            <person name="Thomas B.C."/>
            <person name="Malmstrom R."/>
            <person name="Stieglmeier M."/>
            <person name="Klingl A."/>
            <person name="Woyke T."/>
            <person name="Ryan C.M."/>
            <person name="Banfield J.F."/>
        </authorList>
    </citation>
    <scope>NUCLEOTIDE SEQUENCE [LARGE SCALE GENOMIC DNA]</scope>
</reference>
<feature type="transmembrane region" description="Helical" evidence="1">
    <location>
        <begin position="186"/>
        <end position="206"/>
    </location>
</feature>
<evidence type="ECO:0008006" key="4">
    <source>
        <dbReference type="Google" id="ProtNLM"/>
    </source>
</evidence>
<feature type="transmembrane region" description="Helical" evidence="1">
    <location>
        <begin position="142"/>
        <end position="166"/>
    </location>
</feature>
<feature type="transmembrane region" description="Helical" evidence="1">
    <location>
        <begin position="359"/>
        <end position="385"/>
    </location>
</feature>
<evidence type="ECO:0000313" key="2">
    <source>
        <dbReference type="EMBL" id="PIY69300.1"/>
    </source>
</evidence>
<sequence length="673" mass="77893">MYGVWFWSKDGIYPQLTVQRSGTILFVSFDGNLISKAQLPENFKFDSVHVANWWGELNSPYFVHESNLNKTEYELSKSANFTEHVTLHNPFSFRLVFRGDSVFSLYGNPYRHLNVGWEDADGILKNTTTERLQITLYNGLKWIAWLVLKAFPFISIVYLMFLALIIFEASRPVKTVREKIVLTKSIIIGALLLGALSFGISRYLMITYTDEVPHVPDAVSYIILSKMIASGKLTVPYSEIPQYLRTEHFNGFFQHWYDQHNSYFTKDYLLGHPLLLSLGNIFGIFELIPPLVGAACVILVTIHVFVITSSLFFASLSGVMFLISPFFQTQTIDFMSHNTAAFYLLLSFLPYTFKKKYLYLILGFSLGLLAQTRPLTFVPVLLIYFIYEIFELIQTRCLKDALKKLLYVMLGAILPFVVFIIYNKLSTGSVFATPYSNYSFVTPKIGFGSEYKLGYGMLQGFSNLVAFSLFFLKNYFLSFGLFFISVICLPFAQKYIKRIMIVIQLMIIGVIGVWFFYDGSWFMYGPRFIYESVPLFCMLYGAMLFTLFRTFARHTFFKVIACGEIFFLVFQLMLFEFQWFGLKTPEYRDMIFVPSTVKELKGFNFSDGRFKHLAEKDQKTKVFLMKDCGNWWCFSGAWLNTYPLEKSKHIFVDEPNVPFTMPPNSIIIDWNSL</sequence>
<evidence type="ECO:0000256" key="1">
    <source>
        <dbReference type="SAM" id="Phobius"/>
    </source>
</evidence>
<organism evidence="2 3">
    <name type="scientific">Candidatus Roizmanbacteria bacterium CG_4_10_14_0_8_um_filter_39_9</name>
    <dbReference type="NCBI Taxonomy" id="1974829"/>
    <lineage>
        <taxon>Bacteria</taxon>
        <taxon>Candidatus Roizmaniibacteriota</taxon>
    </lineage>
</organism>
<keyword evidence="1" id="KW-0472">Membrane</keyword>